<dbReference type="PRINTS" id="PR00313">
    <property type="entry name" value="CABNDNGRPT"/>
</dbReference>
<dbReference type="InterPro" id="IPR011049">
    <property type="entry name" value="Serralysin-like_metalloprot_C"/>
</dbReference>
<proteinExistence type="predicted"/>
<dbReference type="Pfam" id="PF00353">
    <property type="entry name" value="HemolysinCabind"/>
    <property type="match status" value="2"/>
</dbReference>
<dbReference type="InterPro" id="IPR001343">
    <property type="entry name" value="Hemolysn_Ca-bd"/>
</dbReference>
<feature type="non-terminal residue" evidence="6">
    <location>
        <position position="1547"/>
    </location>
</feature>
<evidence type="ECO:0000256" key="1">
    <source>
        <dbReference type="ARBA" id="ARBA00022729"/>
    </source>
</evidence>
<keyword evidence="1" id="KW-0732">Signal</keyword>
<dbReference type="EMBL" id="QRDT01000056">
    <property type="protein sequence ID" value="RED21145.1"/>
    <property type="molecule type" value="Genomic_DNA"/>
</dbReference>
<dbReference type="PANTHER" id="PTHR46682:SF1">
    <property type="entry name" value="ADHESION G-PROTEIN COUPLED RECEPTOR V1"/>
    <property type="match status" value="1"/>
</dbReference>
<dbReference type="InterPro" id="IPR026919">
    <property type="entry name" value="ADGRV1"/>
</dbReference>
<dbReference type="Gene3D" id="2.60.40.2030">
    <property type="match status" value="2"/>
</dbReference>
<evidence type="ECO:0000313" key="7">
    <source>
        <dbReference type="Proteomes" id="UP000252631"/>
    </source>
</evidence>
<dbReference type="RefSeq" id="WP_208639129.1">
    <property type="nucleotide sequence ID" value="NZ_QRDT01000056.1"/>
</dbReference>
<dbReference type="SUPFAM" id="SSF51120">
    <property type="entry name" value="beta-Roll"/>
    <property type="match status" value="1"/>
</dbReference>
<reference evidence="5 8" key="2">
    <citation type="submission" date="2018-07" db="EMBL/GenBank/DDBJ databases">
        <title>Genomic Encyclopedia of Archaeal and Bacterial Type Strains, Phase II (KMG-II): from individual species to whole genera.</title>
        <authorList>
            <person name="Goeker M."/>
        </authorList>
    </citation>
    <scope>NUCLEOTIDE SEQUENCE [LARGE SCALE GENOMIC DNA]</scope>
    <source>
        <strain evidence="5 8">JA575</strain>
    </source>
</reference>
<dbReference type="EMBL" id="UFQQ01000056">
    <property type="protein sequence ID" value="SSW93766.1"/>
    <property type="molecule type" value="Genomic_DNA"/>
</dbReference>
<gene>
    <name evidence="5" type="ORF">BJ125_1561</name>
    <name evidence="6" type="ORF">SAMN05892882_1561</name>
</gene>
<name>A0A336JZE5_9BRAD</name>
<evidence type="ECO:0000256" key="3">
    <source>
        <dbReference type="ARBA" id="ARBA00022837"/>
    </source>
</evidence>
<dbReference type="InterPro" id="IPR038081">
    <property type="entry name" value="CalX-like_sf"/>
</dbReference>
<dbReference type="GO" id="GO:0004930">
    <property type="term" value="F:G protein-coupled receptor activity"/>
    <property type="evidence" value="ECO:0007669"/>
    <property type="project" value="InterPro"/>
</dbReference>
<dbReference type="Proteomes" id="UP000256343">
    <property type="component" value="Unassembled WGS sequence"/>
</dbReference>
<feature type="domain" description="Calx-beta" evidence="4">
    <location>
        <begin position="372"/>
        <end position="454"/>
    </location>
</feature>
<dbReference type="Proteomes" id="UP000252631">
    <property type="component" value="Unassembled WGS sequence"/>
</dbReference>
<sequence>MSLAAGSIAFTGFNADGADNLAFVVLEPIAAGTEIWFTDNEWTGGAFNTGESTWTWTATGNIAAGTIVTMDGLAAGETATSNLGTIAWAEETARGLDSFTHSGFLAGETVYAYVGTASSPTFLAAFTTGAFTSADAGLISGTGLSTGLTARATQAEDDIAAYTGIRLTGGDFSNFLSLVNGTGTWATQYDKVNDNSADGTAPDVPFSTDAFVIDPLAQRVAFATGSLTVSQVEGNSGETTYSFVVERTNGTTGAVEFTGTFARGTTAAADYAGGKLPATTFTGTIPEGETSATITIAIAAETTYEADESFSLTLTKVTNPAATVYLEPGAADLKATGTIVNDDTQQLIGFAAGSTNVSVVSEIEGTDGTRIVTFTVERSGNGGTVGDVAFSGTFAAGTTNAEDFGGTLPTTFSGIIPDGEISTTVSIAISGDAVIETNERFTLTLTTATNPAAQNVALGVKRSEGWILNDDGPTVVHAGETVSQAIGLTGPTTLTIEAGGTVAGGFSVAGSDVDVTIDNAGLITEAGIEGNGTGRITINNAESGIISDQIKTPVFTAGAGLEMTINNAGTITGGHKSIRAEDIYYALLTINNLATGVINSGADNASGIQVYGDAIINNAGKIIVPFEAGKTSAGKEAIEFSDTGVTLNNLAGGWIEGSHHAFTGDEATTVVNELGGTMIGRNGSAVNIDNDAAAEDTVTVVNRGLMQGLSQNYADSDGDAIDVDGRVVVDNWGTIEGLGHNGYHKGEPNVSEAIAAGAAIITNHEGGTLYGFGRAIQIDNSANGDAFAASTITNSGLIKGDGNLPTGVTDAEVAAFAGLIHGGEAINIVGNKVDSINNTATGTIVGGIKAGGGADTLVNDGSMTATGGSAVDLGDGDDLFVNRGTVTGDVLAGAGNDEVINVATGNIFGGVVMGDGNDKLGNSGLVGGDVDMGEGDDVVNLYVGASVGGAVLLGSGNDLLTATAYGDFVVDAGDGDDTVAMGDGDDDVQGGAGNDMLYGGGGDDVVAGGDGDDYIQGNAGDDELLGGAGDDTLLGGAGDDTIDGGDGSDTADYAFDQAGITVDFAAGTVMGDDAGYDTLIEIEKVIGGAGDDLFIVAAEGSVPAGIDGGAGEDTLRLVGTAAGSLESTAASGLEHLVVASGQWNVGQTAGFADIAVETDATVTRTIYLTGSQRLVVEEGATVDGQDSLAVLTTGTLTGVSVDNSGTIKGIAYNVAGAGPGPVTIVNQASGLIQGPGGGVTLKIYGGAINQDAPAVQNFGTIVGSTTTSTIAIDFESVTGTGARIVNEAGGLITTVAYQDVIRGGKGTVVENHGTIISGADQVLEDGELLAGGDGIDYKKLSGGLVHNFEGGLIEASRHGVTGKYAVTVINDAGATIVGRNGSAVNIDNTAGEANAVTVVNRGTLEGRSQGYEDSDGDAIDTDGLLILDNYGAIRGLGANGYHNGEPNVSEGIAIGGGTIRNYAGATIYGYGRAIQVDDSENGPALAATSIVNDGTLQGDGHGPENVAPEDAARFDLRGNEAINLVGSYADSLFNSATGQIVGGVAMG</sequence>
<accession>A0A336JZE5</accession>
<evidence type="ECO:0000313" key="6">
    <source>
        <dbReference type="EMBL" id="SSW93766.1"/>
    </source>
</evidence>
<dbReference type="PANTHER" id="PTHR46682">
    <property type="entry name" value="ADHESION G-PROTEIN COUPLED RECEPTOR V1"/>
    <property type="match status" value="1"/>
</dbReference>
<evidence type="ECO:0000256" key="2">
    <source>
        <dbReference type="ARBA" id="ARBA00022737"/>
    </source>
</evidence>
<dbReference type="GO" id="GO:0016020">
    <property type="term" value="C:membrane"/>
    <property type="evidence" value="ECO:0007669"/>
    <property type="project" value="InterPro"/>
</dbReference>
<dbReference type="InterPro" id="IPR018511">
    <property type="entry name" value="Hemolysin-typ_Ca-bd_CS"/>
</dbReference>
<evidence type="ECO:0000313" key="5">
    <source>
        <dbReference type="EMBL" id="RED21145.1"/>
    </source>
</evidence>
<keyword evidence="8" id="KW-1185">Reference proteome</keyword>
<feature type="domain" description="Calx-beta" evidence="4">
    <location>
        <begin position="231"/>
        <end position="333"/>
    </location>
</feature>
<evidence type="ECO:0000313" key="8">
    <source>
        <dbReference type="Proteomes" id="UP000256343"/>
    </source>
</evidence>
<dbReference type="Gene3D" id="2.160.20.160">
    <property type="match status" value="1"/>
</dbReference>
<protein>
    <recommendedName>
        <fullName evidence="4">Calx-beta domain-containing protein</fullName>
    </recommendedName>
</protein>
<organism evidence="6 7">
    <name type="scientific">Rhodopseudomonas pentothenatexigens</name>
    <dbReference type="NCBI Taxonomy" id="999699"/>
    <lineage>
        <taxon>Bacteria</taxon>
        <taxon>Pseudomonadati</taxon>
        <taxon>Pseudomonadota</taxon>
        <taxon>Alphaproteobacteria</taxon>
        <taxon>Hyphomicrobiales</taxon>
        <taxon>Nitrobacteraceae</taxon>
        <taxon>Rhodopseudomonas</taxon>
    </lineage>
</organism>
<evidence type="ECO:0000259" key="4">
    <source>
        <dbReference type="Pfam" id="PF03160"/>
    </source>
</evidence>
<keyword evidence="3" id="KW-0106">Calcium</keyword>
<keyword evidence="2" id="KW-0677">Repeat</keyword>
<dbReference type="Pfam" id="PF03160">
    <property type="entry name" value="Calx-beta"/>
    <property type="match status" value="2"/>
</dbReference>
<dbReference type="SUPFAM" id="SSF141072">
    <property type="entry name" value="CalX-like"/>
    <property type="match status" value="2"/>
</dbReference>
<dbReference type="PROSITE" id="PS00330">
    <property type="entry name" value="HEMOLYSIN_CALCIUM"/>
    <property type="match status" value="2"/>
</dbReference>
<dbReference type="InterPro" id="IPR003644">
    <property type="entry name" value="Calx_beta"/>
</dbReference>
<dbReference type="GO" id="GO:0005509">
    <property type="term" value="F:calcium ion binding"/>
    <property type="evidence" value="ECO:0007669"/>
    <property type="project" value="InterPro"/>
</dbReference>
<reference evidence="6 7" key="1">
    <citation type="submission" date="2017-08" db="EMBL/GenBank/DDBJ databases">
        <authorList>
            <person name="de Groot N.N."/>
        </authorList>
    </citation>
    <scope>NUCLEOTIDE SEQUENCE [LARGE SCALE GENOMIC DNA]</scope>
    <source>
        <strain evidence="6 7">JA575</strain>
    </source>
</reference>